<dbReference type="FunFam" id="3.40.850.10:FF:000051">
    <property type="entry name" value="Kinesin-like protein bimC"/>
    <property type="match status" value="1"/>
</dbReference>
<dbReference type="GO" id="GO:0005634">
    <property type="term" value="C:nucleus"/>
    <property type="evidence" value="ECO:0007669"/>
    <property type="project" value="TreeGrafter"/>
</dbReference>
<dbReference type="SMART" id="SM00129">
    <property type="entry name" value="KISc"/>
    <property type="match status" value="1"/>
</dbReference>
<keyword evidence="5 12" id="KW-0547">Nucleotide-binding</keyword>
<gene>
    <name evidence="16" type="ORF">B0A54_16588</name>
</gene>
<evidence type="ECO:0000256" key="4">
    <source>
        <dbReference type="ARBA" id="ARBA00022701"/>
    </source>
</evidence>
<dbReference type="GO" id="GO:0005876">
    <property type="term" value="C:spindle microtubule"/>
    <property type="evidence" value="ECO:0007669"/>
    <property type="project" value="TreeGrafter"/>
</dbReference>
<evidence type="ECO:0000256" key="14">
    <source>
        <dbReference type="SAM" id="MobiDB-lite"/>
    </source>
</evidence>
<evidence type="ECO:0000256" key="8">
    <source>
        <dbReference type="ARBA" id="ARBA00023054"/>
    </source>
</evidence>
<dbReference type="Proteomes" id="UP000310066">
    <property type="component" value="Unassembled WGS sequence"/>
</dbReference>
<feature type="domain" description="Kinesin motor" evidence="15">
    <location>
        <begin position="25"/>
        <end position="356"/>
    </location>
</feature>
<organism evidence="16 17">
    <name type="scientific">Friedmanniomyces endolithicus</name>
    <dbReference type="NCBI Taxonomy" id="329885"/>
    <lineage>
        <taxon>Eukaryota</taxon>
        <taxon>Fungi</taxon>
        <taxon>Dikarya</taxon>
        <taxon>Ascomycota</taxon>
        <taxon>Pezizomycotina</taxon>
        <taxon>Dothideomycetes</taxon>
        <taxon>Dothideomycetidae</taxon>
        <taxon>Mycosphaerellales</taxon>
        <taxon>Teratosphaeriaceae</taxon>
        <taxon>Friedmanniomyces</taxon>
    </lineage>
</organism>
<evidence type="ECO:0000256" key="7">
    <source>
        <dbReference type="ARBA" id="ARBA00022840"/>
    </source>
</evidence>
<dbReference type="InterPro" id="IPR036961">
    <property type="entry name" value="Kinesin_motor_dom_sf"/>
</dbReference>
<feature type="region of interest" description="Disordered" evidence="14">
    <location>
        <begin position="1"/>
        <end position="20"/>
    </location>
</feature>
<keyword evidence="11" id="KW-0131">Cell cycle</keyword>
<dbReference type="EMBL" id="NAJP01000094">
    <property type="protein sequence ID" value="TKA31848.1"/>
    <property type="molecule type" value="Genomic_DNA"/>
</dbReference>
<evidence type="ECO:0000256" key="6">
    <source>
        <dbReference type="ARBA" id="ARBA00022776"/>
    </source>
</evidence>
<evidence type="ECO:0000256" key="13">
    <source>
        <dbReference type="RuleBase" id="RU000394"/>
    </source>
</evidence>
<evidence type="ECO:0000256" key="9">
    <source>
        <dbReference type="ARBA" id="ARBA00023175"/>
    </source>
</evidence>
<dbReference type="Gene3D" id="3.40.850.10">
    <property type="entry name" value="Kinesin motor domain"/>
    <property type="match status" value="1"/>
</dbReference>
<dbReference type="PROSITE" id="PS50067">
    <property type="entry name" value="KINESIN_MOTOR_2"/>
    <property type="match status" value="1"/>
</dbReference>
<dbReference type="GO" id="GO:0072686">
    <property type="term" value="C:mitotic spindle"/>
    <property type="evidence" value="ECO:0007669"/>
    <property type="project" value="TreeGrafter"/>
</dbReference>
<evidence type="ECO:0000256" key="1">
    <source>
        <dbReference type="ARBA" id="ARBA00004245"/>
    </source>
</evidence>
<dbReference type="PANTHER" id="PTHR47970:SF12">
    <property type="entry name" value="KINESIN FAMILY MEMBER 11"/>
    <property type="match status" value="1"/>
</dbReference>
<reference evidence="16 17" key="1">
    <citation type="submission" date="2017-03" db="EMBL/GenBank/DDBJ databases">
        <title>Genomes of endolithic fungi from Antarctica.</title>
        <authorList>
            <person name="Coleine C."/>
            <person name="Masonjones S."/>
            <person name="Stajich J.E."/>
        </authorList>
    </citation>
    <scope>NUCLEOTIDE SEQUENCE [LARGE SCALE GENOMIC DNA]</scope>
    <source>
        <strain evidence="16 17">CCFEE 5311</strain>
    </source>
</reference>
<dbReference type="STRING" id="329885.A0A4U0U9F5"/>
<comment type="similarity">
    <text evidence="12 13">Belongs to the TRAFAC class myosin-kinesin ATPase superfamily. Kinesin family.</text>
</comment>
<accession>A0A4U0U9F5</accession>
<dbReference type="InterPro" id="IPR019821">
    <property type="entry name" value="Kinesin_motor_CS"/>
</dbReference>
<evidence type="ECO:0000256" key="11">
    <source>
        <dbReference type="ARBA" id="ARBA00023306"/>
    </source>
</evidence>
<comment type="caution">
    <text evidence="16">The sequence shown here is derived from an EMBL/GenBank/DDBJ whole genome shotgun (WGS) entry which is preliminary data.</text>
</comment>
<dbReference type="PANTHER" id="PTHR47970">
    <property type="entry name" value="KINESIN-LIKE PROTEIN KIF11"/>
    <property type="match status" value="1"/>
</dbReference>
<evidence type="ECO:0000256" key="12">
    <source>
        <dbReference type="PROSITE-ProRule" id="PRU00283"/>
    </source>
</evidence>
<dbReference type="Pfam" id="PF00225">
    <property type="entry name" value="Kinesin"/>
    <property type="match status" value="1"/>
</dbReference>
<dbReference type="GO" id="GO:0008017">
    <property type="term" value="F:microtubule binding"/>
    <property type="evidence" value="ECO:0007669"/>
    <property type="project" value="InterPro"/>
</dbReference>
<evidence type="ECO:0000256" key="3">
    <source>
        <dbReference type="ARBA" id="ARBA00022618"/>
    </source>
</evidence>
<dbReference type="GO" id="GO:0008574">
    <property type="term" value="F:plus-end-directed microtubule motor activity"/>
    <property type="evidence" value="ECO:0007669"/>
    <property type="project" value="TreeGrafter"/>
</dbReference>
<dbReference type="GO" id="GO:0000073">
    <property type="term" value="P:initial mitotic spindle pole body separation"/>
    <property type="evidence" value="ECO:0007669"/>
    <property type="project" value="TreeGrafter"/>
</dbReference>
<dbReference type="PROSITE" id="PS00411">
    <property type="entry name" value="KINESIN_MOTOR_1"/>
    <property type="match status" value="1"/>
</dbReference>
<dbReference type="GO" id="GO:0007018">
    <property type="term" value="P:microtubule-based movement"/>
    <property type="evidence" value="ECO:0007669"/>
    <property type="project" value="InterPro"/>
</dbReference>
<protein>
    <recommendedName>
        <fullName evidence="13">Kinesin-like protein</fullName>
    </recommendedName>
</protein>
<evidence type="ECO:0000259" key="15">
    <source>
        <dbReference type="PROSITE" id="PS50067"/>
    </source>
</evidence>
<keyword evidence="4 13" id="KW-0493">Microtubule</keyword>
<keyword evidence="2" id="KW-0963">Cytoplasm</keyword>
<comment type="subcellular location">
    <subcellularLocation>
        <location evidence="1">Cytoplasm</location>
        <location evidence="1">Cytoskeleton</location>
    </subcellularLocation>
</comment>
<dbReference type="SUPFAM" id="SSF52540">
    <property type="entry name" value="P-loop containing nucleoside triphosphate hydrolases"/>
    <property type="match status" value="1"/>
</dbReference>
<evidence type="ECO:0000256" key="10">
    <source>
        <dbReference type="ARBA" id="ARBA00023212"/>
    </source>
</evidence>
<evidence type="ECO:0000313" key="16">
    <source>
        <dbReference type="EMBL" id="TKA31848.1"/>
    </source>
</evidence>
<keyword evidence="8" id="KW-0175">Coiled coil</keyword>
<proteinExistence type="inferred from homology"/>
<name>A0A4U0U9F5_9PEZI</name>
<dbReference type="InterPro" id="IPR027417">
    <property type="entry name" value="P-loop_NTPase"/>
</dbReference>
<dbReference type="GO" id="GO:0005524">
    <property type="term" value="F:ATP binding"/>
    <property type="evidence" value="ECO:0007669"/>
    <property type="project" value="UniProtKB-UniRule"/>
</dbReference>
<evidence type="ECO:0000256" key="5">
    <source>
        <dbReference type="ARBA" id="ARBA00022741"/>
    </source>
</evidence>
<keyword evidence="3" id="KW-0132">Cell division</keyword>
<keyword evidence="9 12" id="KW-0505">Motor protein</keyword>
<dbReference type="OrthoDB" id="3176171at2759"/>
<dbReference type="InterPro" id="IPR001752">
    <property type="entry name" value="Kinesin_motor_dom"/>
</dbReference>
<dbReference type="InterPro" id="IPR047149">
    <property type="entry name" value="KIF11-like"/>
</dbReference>
<sequence length="356" mass="38689">MAPSKSRTPKRKAASEMDDAGQETNINVVVRCRGRNDREVRENSGVVVSTEGVKGKKVELSMGPSALSNKTYQFDKVFSPAADQGMIFEEVVVPILDEVLAGFNCTMFAYGQTGTGKTYTMSGDIADTLPIPDTAGIIPRALHSLFAWLSEEDAEKCEYSVKCSFIELYNEELRDPLAADGSSKLKIFDEQNKNGRSTTLVQGVEESHIKSAPNGIRLLREGSPKRQVAATQCSDLSSRSHTVFAVTVYMKRTADTGEEFVSAGKLNLVDLAGSENIQRSGAENKRAAEAGMINKSLLTLGRVMNALVDKSSHIPYRESKLTRLLQDSLGGRTKTCIIATLSPAKSHLEETISTPD</sequence>
<dbReference type="PRINTS" id="PR00380">
    <property type="entry name" value="KINESINHEAVY"/>
</dbReference>
<keyword evidence="10" id="KW-0206">Cytoskeleton</keyword>
<keyword evidence="7 12" id="KW-0067">ATP-binding</keyword>
<keyword evidence="6" id="KW-0498">Mitosis</keyword>
<evidence type="ECO:0000313" key="17">
    <source>
        <dbReference type="Proteomes" id="UP000310066"/>
    </source>
</evidence>
<dbReference type="GO" id="GO:0051301">
    <property type="term" value="P:cell division"/>
    <property type="evidence" value="ECO:0007669"/>
    <property type="project" value="UniProtKB-KW"/>
</dbReference>
<feature type="binding site" evidence="12">
    <location>
        <begin position="111"/>
        <end position="118"/>
    </location>
    <ligand>
        <name>ATP</name>
        <dbReference type="ChEBI" id="CHEBI:30616"/>
    </ligand>
</feature>
<dbReference type="AlphaFoldDB" id="A0A4U0U9F5"/>
<evidence type="ECO:0000256" key="2">
    <source>
        <dbReference type="ARBA" id="ARBA00022490"/>
    </source>
</evidence>